<evidence type="ECO:0000313" key="1">
    <source>
        <dbReference type="EMBL" id="AUV58758.1"/>
    </source>
</evidence>
<accession>A0A2K9V964</accession>
<dbReference type="EMBL" id="MG779372">
    <property type="protein sequence ID" value="AUV58758.1"/>
    <property type="molecule type" value="Genomic_DNA"/>
</dbReference>
<protein>
    <submittedName>
        <fullName evidence="1">Uncharacterized protein</fullName>
    </submittedName>
</protein>
<organism evidence="1">
    <name type="scientific">Bandra megavirus</name>
    <dbReference type="NCBI Taxonomy" id="2071566"/>
    <lineage>
        <taxon>Viruses</taxon>
        <taxon>Varidnaviria</taxon>
        <taxon>Bamfordvirae</taxon>
        <taxon>Nucleocytoviricota</taxon>
        <taxon>Megaviricetes</taxon>
        <taxon>Imitervirales</taxon>
        <taxon>Mimiviridae</taxon>
        <taxon>Megamimivirinae</taxon>
        <taxon>Megavirus</taxon>
    </lineage>
</organism>
<reference evidence="1" key="1">
    <citation type="submission" date="2018-01" db="EMBL/GenBank/DDBJ databases">
        <title>Draft genome sequence of Bandra megavirus.</title>
        <authorList>
            <person name="Chatterjee A."/>
            <person name="Yadav R."/>
            <person name="Kondabagil K."/>
        </authorList>
    </citation>
    <scope>NUCLEOTIDE SEQUENCE</scope>
    <source>
        <strain evidence="1">KK-1</strain>
    </source>
</reference>
<sequence length="303" mass="35775">MQNNFEITINNGSDYHDKFEFDYECFRYVVEYTSKQIKNEPNVDSINIRCTHKTEFYAWTFTTSEEIKNFGCPTPGQLVHNITINPKMLYTILKNFYLSKLSNMFELKFPTGYKMSDVELIIEIVTLIEYSEYRDIKIINMKPCEIDEIRRQSLIFDHKINSIKQEIINTQQEVILIRKEFNNKQELGNIQQELSNIKQELKYIQQELKNIQIGQNSDNNNDNNNICPKKEEAVFKTYMEHYLKSVHNKNIMIELLGLKQNCNITDTKFVNTKSINKSINIKSNETKPIDIKPVIIKNLGHDF</sequence>
<proteinExistence type="predicted"/>
<name>A0A2K9V964_9VIRU</name>